<organism evidence="3 4">
    <name type="scientific">Tenacibaculum adriaticum</name>
    <dbReference type="NCBI Taxonomy" id="413713"/>
    <lineage>
        <taxon>Bacteria</taxon>
        <taxon>Pseudomonadati</taxon>
        <taxon>Bacteroidota</taxon>
        <taxon>Flavobacteriia</taxon>
        <taxon>Flavobacteriales</taxon>
        <taxon>Flavobacteriaceae</taxon>
        <taxon>Tenacibaculum</taxon>
    </lineage>
</organism>
<dbReference type="OrthoDB" id="1068986at2"/>
<keyword evidence="4" id="KW-1185">Reference proteome</keyword>
<dbReference type="EMBL" id="VNIA01000001">
    <property type="protein sequence ID" value="TYP99500.1"/>
    <property type="molecule type" value="Genomic_DNA"/>
</dbReference>
<accession>A0A5S5DU72</accession>
<feature type="region of interest" description="Disordered" evidence="1">
    <location>
        <begin position="256"/>
        <end position="277"/>
    </location>
</feature>
<feature type="chain" id="PRO_5024388098" evidence="2">
    <location>
        <begin position="18"/>
        <end position="277"/>
    </location>
</feature>
<dbReference type="InterPro" id="IPR005901">
    <property type="entry name" value="GLPGLI"/>
</dbReference>
<dbReference type="RefSeq" id="WP_148868221.1">
    <property type="nucleotide sequence ID" value="NZ_VNIA01000001.1"/>
</dbReference>
<sequence>MKKIILLFLLMSSVVFSQDFQGKATYKTHRKTEIKISTDKGAPNADMQKKLHERMKKMFQKTFTLNFSKSASTYKQNKELEPEVKSGGVEVVMFGSGGGTDVLYKNIVDKSYTNKTEISGKRFLIKDKLPEHEWEMTSETKKIGDYTCYKATRSREEKRTSFTMTDGEKEEKKEEVTVAITAWYTPQIPVSNGPGMHWGLPGLILEVQEGKQTIVCSELVLNSKDKIEIEEPTKGKKITQKKFDEIMKEKTQEMMERFKNQRKSKKDGESISIEIQG</sequence>
<protein>
    <submittedName>
        <fullName evidence="3">GLPGLI family protein</fullName>
    </submittedName>
</protein>
<evidence type="ECO:0000256" key="2">
    <source>
        <dbReference type="SAM" id="SignalP"/>
    </source>
</evidence>
<dbReference type="Pfam" id="PF09697">
    <property type="entry name" value="Porph_ging"/>
    <property type="match status" value="1"/>
</dbReference>
<evidence type="ECO:0000313" key="3">
    <source>
        <dbReference type="EMBL" id="TYP99500.1"/>
    </source>
</evidence>
<keyword evidence="2" id="KW-0732">Signal</keyword>
<reference evidence="3 4" key="1">
    <citation type="submission" date="2019-07" db="EMBL/GenBank/DDBJ databases">
        <title>Genomic Encyclopedia of Type Strains, Phase IV (KMG-IV): sequencing the most valuable type-strain genomes for metagenomic binning, comparative biology and taxonomic classification.</title>
        <authorList>
            <person name="Goeker M."/>
        </authorList>
    </citation>
    <scope>NUCLEOTIDE SEQUENCE [LARGE SCALE GENOMIC DNA]</scope>
    <source>
        <strain evidence="3 4">DSM 18961</strain>
    </source>
</reference>
<dbReference type="Proteomes" id="UP000323136">
    <property type="component" value="Unassembled WGS sequence"/>
</dbReference>
<dbReference type="NCBIfam" id="TIGR01200">
    <property type="entry name" value="GLPGLI"/>
    <property type="match status" value="1"/>
</dbReference>
<evidence type="ECO:0000256" key="1">
    <source>
        <dbReference type="SAM" id="MobiDB-lite"/>
    </source>
</evidence>
<name>A0A5S5DU72_9FLAO</name>
<evidence type="ECO:0000313" key="4">
    <source>
        <dbReference type="Proteomes" id="UP000323136"/>
    </source>
</evidence>
<dbReference type="AlphaFoldDB" id="A0A5S5DU72"/>
<feature type="signal peptide" evidence="2">
    <location>
        <begin position="1"/>
        <end position="17"/>
    </location>
</feature>
<comment type="caution">
    <text evidence="3">The sequence shown here is derived from an EMBL/GenBank/DDBJ whole genome shotgun (WGS) entry which is preliminary data.</text>
</comment>
<gene>
    <name evidence="3" type="ORF">C7447_101100</name>
</gene>
<proteinExistence type="predicted"/>